<reference evidence="3" key="1">
    <citation type="submission" date="2016-06" db="EMBL/GenBank/DDBJ databases">
        <authorList>
            <person name="Varghese N."/>
            <person name="Submissions Spin"/>
        </authorList>
    </citation>
    <scope>NUCLEOTIDE SEQUENCE [LARGE SCALE GENOMIC DNA]</scope>
    <source>
        <strain evidence="3">DSM 43816</strain>
    </source>
</reference>
<sequence>MPWSWRYEGANGESVDGPTESFSSQADAESWIGQTWRQLASSGVTAVDLVEDDRVEYRMSLAPVAE</sequence>
<keyword evidence="3" id="KW-1185">Reference proteome</keyword>
<feature type="region of interest" description="Disordered" evidence="1">
    <location>
        <begin position="1"/>
        <end position="27"/>
    </location>
</feature>
<proteinExistence type="predicted"/>
<accession>A0A1C4YB80</accession>
<dbReference type="InParanoid" id="A0A1C4YB80"/>
<gene>
    <name evidence="2" type="ORF">GA0070618_3780</name>
</gene>
<evidence type="ECO:0000313" key="3">
    <source>
        <dbReference type="Proteomes" id="UP000198253"/>
    </source>
</evidence>
<dbReference type="EMBL" id="LT607413">
    <property type="protein sequence ID" value="SCF17978.1"/>
    <property type="molecule type" value="Genomic_DNA"/>
</dbReference>
<evidence type="ECO:0000256" key="1">
    <source>
        <dbReference type="SAM" id="MobiDB-lite"/>
    </source>
</evidence>
<dbReference type="Proteomes" id="UP000198253">
    <property type="component" value="Chromosome I"/>
</dbReference>
<dbReference type="OrthoDB" id="3214648at2"/>
<organism evidence="2 3">
    <name type="scientific">Micromonospora echinospora</name>
    <name type="common">Micromonospora purpurea</name>
    <dbReference type="NCBI Taxonomy" id="1877"/>
    <lineage>
        <taxon>Bacteria</taxon>
        <taxon>Bacillati</taxon>
        <taxon>Actinomycetota</taxon>
        <taxon>Actinomycetes</taxon>
        <taxon>Micromonosporales</taxon>
        <taxon>Micromonosporaceae</taxon>
        <taxon>Micromonospora</taxon>
    </lineage>
</organism>
<dbReference type="RefSeq" id="WP_088982803.1">
    <property type="nucleotide sequence ID" value="NZ_LT607413.1"/>
</dbReference>
<dbReference type="AlphaFoldDB" id="A0A1C4YB80"/>
<name>A0A1C4YB80_MICEC</name>
<protein>
    <submittedName>
        <fullName evidence="2">Uncharacterized protein</fullName>
    </submittedName>
</protein>
<evidence type="ECO:0000313" key="2">
    <source>
        <dbReference type="EMBL" id="SCF17978.1"/>
    </source>
</evidence>